<gene>
    <name evidence="1" type="ORF">PHMEG_0005591</name>
    <name evidence="2" type="ORF">PHMEG_0005597</name>
</gene>
<reference evidence="1" key="3">
    <citation type="submission" date="2017-03" db="EMBL/GenBank/DDBJ databases">
        <authorList>
            <person name="Afonso C.L."/>
            <person name="Miller P.J."/>
            <person name="Scott M.A."/>
            <person name="Spackman E."/>
            <person name="Goraichik I."/>
            <person name="Dimitrov K.M."/>
            <person name="Suarez D.L."/>
            <person name="Swayne D.E."/>
        </authorList>
    </citation>
    <scope>NUCLEOTIDE SEQUENCE</scope>
    <source>
        <strain evidence="1">Zdho120</strain>
    </source>
</reference>
<evidence type="ECO:0000313" key="1">
    <source>
        <dbReference type="EMBL" id="OWZ20045.1"/>
    </source>
</evidence>
<evidence type="ECO:0000313" key="2">
    <source>
        <dbReference type="EMBL" id="OWZ20051.1"/>
    </source>
</evidence>
<name>A0A225WR17_9STRA</name>
<proteinExistence type="predicted"/>
<accession>A0A225WR17</accession>
<sequence>MDAVDITRTRIPLDTGSNDSMFTVAYANGYAYAKSGIMAEVWRWWRAYEFEMWIIDHSPGVDAVLWTDFMIPGGVRLNLFHGTAMLPDDVVVPLLRMVGFVDEEPYGAQPLVDRQRTSMSLDVNGESSTT</sequence>
<dbReference type="OrthoDB" id="126554at2759"/>
<reference evidence="3" key="2">
    <citation type="submission" date="2017-03" db="EMBL/GenBank/DDBJ databases">
        <title>Phytopthora megakarya and P. palmivora, two closely related causual agents of cacao black pod achieved similar genome size and gene model numbers by different mechanisms.</title>
        <authorList>
            <person name="Ali S."/>
            <person name="Shao J."/>
            <person name="Larry D.J."/>
            <person name="Kronmiller B."/>
            <person name="Shen D."/>
            <person name="Strem M.D."/>
            <person name="Melnick R.L."/>
            <person name="Guiltinan M.J."/>
            <person name="Tyler B.M."/>
            <person name="Meinhardt L.W."/>
            <person name="Bailey B.A."/>
        </authorList>
    </citation>
    <scope>NUCLEOTIDE SEQUENCE [LARGE SCALE GENOMIC DNA]</scope>
    <source>
        <strain evidence="3">zdho120</strain>
    </source>
</reference>
<reference evidence="1" key="1">
    <citation type="journal article" date="2017" name="Genome Biol. Evol.">
        <title>Phytophthora megakarya and P. palmivora, closely related causal agents of cacao black pod rot, underwent increases in genome sizes and gene numbers by different mechanisms.</title>
        <authorList>
            <person name="Ali S.S."/>
            <person name="Shao J."/>
            <person name="Lary D.J."/>
            <person name="Kronmiller B."/>
            <person name="Shen D."/>
            <person name="Strem M.D."/>
            <person name="Amoako-Attah I."/>
            <person name="Akrofi A.Y."/>
            <person name="Begoude B.A."/>
            <person name="Ten Hoopen G.M."/>
            <person name="Coulibaly K."/>
            <person name="Kebe B.I."/>
            <person name="Melnick R.L."/>
            <person name="Guiltinan M.J."/>
            <person name="Tyler B.M."/>
            <person name="Meinhardt L.W."/>
            <person name="Bailey B.A."/>
        </authorList>
    </citation>
    <scope>NUCLEOTIDE SEQUENCE</scope>
    <source>
        <strain evidence="1">Zdho120</strain>
    </source>
</reference>
<dbReference type="AlphaFoldDB" id="A0A225WR17"/>
<dbReference type="EMBL" id="NBNE01000366">
    <property type="protein sequence ID" value="OWZ20051.1"/>
    <property type="molecule type" value="Genomic_DNA"/>
</dbReference>
<dbReference type="EMBL" id="NBNE01000366">
    <property type="protein sequence ID" value="OWZ20045.1"/>
    <property type="molecule type" value="Genomic_DNA"/>
</dbReference>
<evidence type="ECO:0000313" key="3">
    <source>
        <dbReference type="Proteomes" id="UP000198211"/>
    </source>
</evidence>
<comment type="caution">
    <text evidence="1">The sequence shown here is derived from an EMBL/GenBank/DDBJ whole genome shotgun (WGS) entry which is preliminary data.</text>
</comment>
<keyword evidence="3" id="KW-1185">Reference proteome</keyword>
<dbReference type="Proteomes" id="UP000198211">
    <property type="component" value="Unassembled WGS sequence"/>
</dbReference>
<organism evidence="1 3">
    <name type="scientific">Phytophthora megakarya</name>
    <dbReference type="NCBI Taxonomy" id="4795"/>
    <lineage>
        <taxon>Eukaryota</taxon>
        <taxon>Sar</taxon>
        <taxon>Stramenopiles</taxon>
        <taxon>Oomycota</taxon>
        <taxon>Peronosporomycetes</taxon>
        <taxon>Peronosporales</taxon>
        <taxon>Peronosporaceae</taxon>
        <taxon>Phytophthora</taxon>
    </lineage>
</organism>
<protein>
    <submittedName>
        <fullName evidence="1">Uncharacterized protein</fullName>
    </submittedName>
</protein>